<dbReference type="InterPro" id="IPR032808">
    <property type="entry name" value="DoxX"/>
</dbReference>
<keyword evidence="7" id="KW-1185">Reference proteome</keyword>
<evidence type="ECO:0000313" key="7">
    <source>
        <dbReference type="Proteomes" id="UP000546642"/>
    </source>
</evidence>
<evidence type="ECO:0000256" key="5">
    <source>
        <dbReference type="SAM" id="Phobius"/>
    </source>
</evidence>
<protein>
    <recommendedName>
        <fullName evidence="8">DoxX family protein</fullName>
    </recommendedName>
</protein>
<feature type="transmembrane region" description="Helical" evidence="5">
    <location>
        <begin position="81"/>
        <end position="102"/>
    </location>
</feature>
<dbReference type="Pfam" id="PF13564">
    <property type="entry name" value="DoxX_2"/>
    <property type="match status" value="1"/>
</dbReference>
<dbReference type="RefSeq" id="WP_184075125.1">
    <property type="nucleotide sequence ID" value="NZ_JACHDS010000001.1"/>
</dbReference>
<keyword evidence="4 5" id="KW-0472">Membrane</keyword>
<comment type="caution">
    <text evidence="6">The sequence shown here is derived from an EMBL/GenBank/DDBJ whole genome shotgun (WGS) entry which is preliminary data.</text>
</comment>
<evidence type="ECO:0000256" key="3">
    <source>
        <dbReference type="ARBA" id="ARBA00022989"/>
    </source>
</evidence>
<feature type="transmembrane region" description="Helical" evidence="5">
    <location>
        <begin position="140"/>
        <end position="159"/>
    </location>
</feature>
<comment type="subcellular location">
    <subcellularLocation>
        <location evidence="1">Membrane</location>
        <topology evidence="1">Multi-pass membrane protein</topology>
    </subcellularLocation>
</comment>
<dbReference type="EMBL" id="JACHDS010000001">
    <property type="protein sequence ID" value="MBB6171859.1"/>
    <property type="molecule type" value="Genomic_DNA"/>
</dbReference>
<reference evidence="6 7" key="1">
    <citation type="submission" date="2020-08" db="EMBL/GenBank/DDBJ databases">
        <title>Sequencing the genomes of 1000 actinobacteria strains.</title>
        <authorList>
            <person name="Klenk H.-P."/>
        </authorList>
    </citation>
    <scope>NUCLEOTIDE SEQUENCE [LARGE SCALE GENOMIC DNA]</scope>
    <source>
        <strain evidence="6 7">DSM 46659</strain>
    </source>
</reference>
<gene>
    <name evidence="6" type="ORF">HNR23_001919</name>
</gene>
<organism evidence="6 7">
    <name type="scientific">Nocardiopsis mwathae</name>
    <dbReference type="NCBI Taxonomy" id="1472723"/>
    <lineage>
        <taxon>Bacteria</taxon>
        <taxon>Bacillati</taxon>
        <taxon>Actinomycetota</taxon>
        <taxon>Actinomycetes</taxon>
        <taxon>Streptosporangiales</taxon>
        <taxon>Nocardiopsidaceae</taxon>
        <taxon>Nocardiopsis</taxon>
    </lineage>
</organism>
<dbReference type="Proteomes" id="UP000546642">
    <property type="component" value="Unassembled WGS sequence"/>
</dbReference>
<keyword evidence="3 5" id="KW-1133">Transmembrane helix</keyword>
<evidence type="ECO:0000256" key="2">
    <source>
        <dbReference type="ARBA" id="ARBA00022692"/>
    </source>
</evidence>
<evidence type="ECO:0008006" key="8">
    <source>
        <dbReference type="Google" id="ProtNLM"/>
    </source>
</evidence>
<keyword evidence="2 5" id="KW-0812">Transmembrane</keyword>
<dbReference type="GO" id="GO:0016020">
    <property type="term" value="C:membrane"/>
    <property type="evidence" value="ECO:0007669"/>
    <property type="project" value="UniProtKB-SubCell"/>
</dbReference>
<evidence type="ECO:0000256" key="4">
    <source>
        <dbReference type="ARBA" id="ARBA00023136"/>
    </source>
</evidence>
<evidence type="ECO:0000256" key="1">
    <source>
        <dbReference type="ARBA" id="ARBA00004141"/>
    </source>
</evidence>
<accession>A0A7X0D694</accession>
<dbReference type="AlphaFoldDB" id="A0A7X0D694"/>
<sequence>MFVPNMDFPSFVTCVISAIMFLTSVGSRSTIREAGMLIAAMVLAVLLAVAVLAIGVPKALALKSAVDQTVGLGLDLRIMRLTGVFEVLGGAGLIVGLLGVWLGIAQAAWLGAAAATGLSVLMVLALGFHVRQGDPVKSMAPAAVLLALSAAALATRLLAM</sequence>
<feature type="transmembrane region" description="Helical" evidence="5">
    <location>
        <begin position="37"/>
        <end position="60"/>
    </location>
</feature>
<evidence type="ECO:0000313" key="6">
    <source>
        <dbReference type="EMBL" id="MBB6171859.1"/>
    </source>
</evidence>
<feature type="transmembrane region" description="Helical" evidence="5">
    <location>
        <begin position="108"/>
        <end position="128"/>
    </location>
</feature>
<proteinExistence type="predicted"/>
<name>A0A7X0D694_9ACTN</name>